<dbReference type="GO" id="GO:0005524">
    <property type="term" value="F:ATP binding"/>
    <property type="evidence" value="ECO:0007669"/>
    <property type="project" value="UniProtKB-UniRule"/>
</dbReference>
<dbReference type="PANTHER" id="PTHR22106">
    <property type="entry name" value="COILED-COIL DOMAIN-CONTAINING PROTEIN 78"/>
    <property type="match status" value="1"/>
</dbReference>
<dbReference type="Pfam" id="PF14739">
    <property type="entry name" value="DUF4472"/>
    <property type="match status" value="1"/>
</dbReference>
<dbReference type="GO" id="GO:0005737">
    <property type="term" value="C:cytoplasm"/>
    <property type="evidence" value="ECO:0007669"/>
    <property type="project" value="TreeGrafter"/>
</dbReference>
<feature type="coiled-coil region" evidence="2">
    <location>
        <begin position="818"/>
        <end position="845"/>
    </location>
</feature>
<gene>
    <name evidence="4" type="ORF">SteCoe_10605</name>
</gene>
<evidence type="ECO:0000256" key="2">
    <source>
        <dbReference type="SAM" id="Coils"/>
    </source>
</evidence>
<evidence type="ECO:0000313" key="5">
    <source>
        <dbReference type="Proteomes" id="UP000187209"/>
    </source>
</evidence>
<dbReference type="PANTHER" id="PTHR22106:SF5">
    <property type="entry name" value="COILED-COIL DOMAIN-CONTAINING PROTEIN 78"/>
    <property type="match status" value="1"/>
</dbReference>
<dbReference type="OrthoDB" id="2113965at2759"/>
<dbReference type="GO" id="GO:0008017">
    <property type="term" value="F:microtubule binding"/>
    <property type="evidence" value="ECO:0007669"/>
    <property type="project" value="InterPro"/>
</dbReference>
<evidence type="ECO:0000313" key="4">
    <source>
        <dbReference type="EMBL" id="OMJ87608.1"/>
    </source>
</evidence>
<proteinExistence type="inferred from homology"/>
<evidence type="ECO:0000256" key="1">
    <source>
        <dbReference type="PROSITE-ProRule" id="PRU00283"/>
    </source>
</evidence>
<comment type="caution">
    <text evidence="4">The sequence shown here is derived from an EMBL/GenBank/DDBJ whole genome shotgun (WGS) entry which is preliminary data.</text>
</comment>
<dbReference type="Gene3D" id="3.40.850.10">
    <property type="entry name" value="Kinesin motor domain"/>
    <property type="match status" value="1"/>
</dbReference>
<feature type="coiled-coil region" evidence="2">
    <location>
        <begin position="573"/>
        <end position="621"/>
    </location>
</feature>
<feature type="coiled-coil region" evidence="2">
    <location>
        <begin position="946"/>
        <end position="998"/>
    </location>
</feature>
<dbReference type="SUPFAM" id="SSF52540">
    <property type="entry name" value="P-loop containing nucleoside triphosphate hydrolases"/>
    <property type="match status" value="1"/>
</dbReference>
<keyword evidence="1" id="KW-0547">Nucleotide-binding</keyword>
<dbReference type="InterPro" id="IPR001752">
    <property type="entry name" value="Kinesin_motor_dom"/>
</dbReference>
<dbReference type="GO" id="GO:0007018">
    <property type="term" value="P:microtubule-based movement"/>
    <property type="evidence" value="ECO:0007669"/>
    <property type="project" value="InterPro"/>
</dbReference>
<dbReference type="PRINTS" id="PR00380">
    <property type="entry name" value="KINESINHEAVY"/>
</dbReference>
<accession>A0A1R2CF03</accession>
<keyword evidence="5" id="KW-1185">Reference proteome</keyword>
<reference evidence="4 5" key="1">
    <citation type="submission" date="2016-11" db="EMBL/GenBank/DDBJ databases">
        <title>The macronuclear genome of Stentor coeruleus: a giant cell with tiny introns.</title>
        <authorList>
            <person name="Slabodnick M."/>
            <person name="Ruby J.G."/>
            <person name="Reiff S.B."/>
            <person name="Swart E.C."/>
            <person name="Gosai S."/>
            <person name="Prabakaran S."/>
            <person name="Witkowska E."/>
            <person name="Larue G.E."/>
            <person name="Fisher S."/>
            <person name="Freeman R.M."/>
            <person name="Gunawardena J."/>
            <person name="Chu W."/>
            <person name="Stover N.A."/>
            <person name="Gregory B.D."/>
            <person name="Nowacki M."/>
            <person name="Derisi J."/>
            <person name="Roy S.W."/>
            <person name="Marshall W.F."/>
            <person name="Sood P."/>
        </authorList>
    </citation>
    <scope>NUCLEOTIDE SEQUENCE [LARGE SCALE GENOMIC DNA]</scope>
    <source>
        <strain evidence="4">WM001</strain>
    </source>
</reference>
<dbReference type="Proteomes" id="UP000187209">
    <property type="component" value="Unassembled WGS sequence"/>
</dbReference>
<dbReference type="InterPro" id="IPR036961">
    <property type="entry name" value="Kinesin_motor_dom_sf"/>
</dbReference>
<feature type="binding site" evidence="1">
    <location>
        <begin position="96"/>
        <end position="103"/>
    </location>
    <ligand>
        <name>ATP</name>
        <dbReference type="ChEBI" id="CHEBI:30616"/>
    </ligand>
</feature>
<evidence type="ECO:0000259" key="3">
    <source>
        <dbReference type="PROSITE" id="PS50067"/>
    </source>
</evidence>
<dbReference type="GO" id="GO:0003777">
    <property type="term" value="F:microtubule motor activity"/>
    <property type="evidence" value="ECO:0007669"/>
    <property type="project" value="InterPro"/>
</dbReference>
<dbReference type="EMBL" id="MPUH01000172">
    <property type="protein sequence ID" value="OMJ87608.1"/>
    <property type="molecule type" value="Genomic_DNA"/>
</dbReference>
<dbReference type="Pfam" id="PF00225">
    <property type="entry name" value="Kinesin"/>
    <property type="match status" value="1"/>
</dbReference>
<feature type="coiled-coil region" evidence="2">
    <location>
        <begin position="380"/>
        <end position="449"/>
    </location>
</feature>
<dbReference type="SMART" id="SM00129">
    <property type="entry name" value="KISc"/>
    <property type="match status" value="1"/>
</dbReference>
<comment type="similarity">
    <text evidence="1">Belongs to the TRAFAC class myosin-kinesin ATPase superfamily. Kinesin family.</text>
</comment>
<feature type="domain" description="Kinesin motor" evidence="3">
    <location>
        <begin position="19"/>
        <end position="343"/>
    </location>
</feature>
<keyword evidence="2" id="KW-0175">Coiled coil</keyword>
<dbReference type="AlphaFoldDB" id="A0A1R2CF03"/>
<feature type="coiled-coil region" evidence="2">
    <location>
        <begin position="662"/>
        <end position="696"/>
    </location>
</feature>
<sequence>MANHYNSSHDLQRLSIGVPVQVVVKLKPNAGYFREDITVQGDRIALLDVNNRIREDFSCSDIIDASIPMQKFFQDTCGPYIRALIDGVNIAVIGFGTTGSGKTFNIEGSQQTPGFLGYFAHAIFDALQDKKYRLHAEEGYSFSVKMRYLEIVEEEVSDLLIQAKSKAIGNFELVNDEWEGNTITNASWIPCGSAQHLIDIFHLARKNRTISSGEFGNYHDKSTAITTIEILQVSKAGTATSIFASRLCLVDSPGMEKLSQDAESIRVKEGNNLNRAVYGLADVIKLLSEGNYEHVVYERSIVTALLKDVIGGNSLTMAYFCLQNGDMIGSSLVLSYMRNMKNVINFPVVNDSRQIGLLRRYRLEIKHLVHQLWLLGPRSIENFNTKISELEKELIEGNLDKLKYYDERVKLSDKIRELKESYNSMMKSKSDLEEELIRCEEERLNITQQFVDLQIAHNGLAEKLSGSSYEVSKKLIEAENELLAFKMKEDKAVDALNNMQSKLQASMEKQRSIEIEFVSMKQNLKNLTQDLHEEKRKNDNLSLEVINLVNANKVLTGDTDHLARLKGNLSTEQERLVIDNDRMRKQIQDLENALLSSRSEIELLRKEIIKYDMNAQRLKVEFDSQKNDMEKQYLQITKNREANILNRMSETDFKSQKVQKQNQNINADMGQMSQELKTATRKITELEDSLKEYKIHDTEMTKEVHRLTLQLEEIRGSVRGRLLKALNDGGFNSNDTSKVAREELIRSYAEKETELTDKLNNELAKNAQNLKVIRGLRSYARSLKNIAEDWAPLGHPLPEVLTLPPPILLDNEEMDPTTRLYKHEIDRLKLRNLNLEQEVKTLQSQLITNTDTFSNAVRGGSNIQQQLLNEIEHLKGSSRPPTSDIETLRKERNELREEIRKLHQEMRKSTPNEKAMKEEIYKLRQKVSETDGGIDKGGPRNLQQKLMYLEDALRRVEKERSELSVRATMAEEQLKNMQDHMNSSIQNYQKKIAELNRVINQLRG</sequence>
<feature type="coiled-coil region" evidence="2">
    <location>
        <begin position="517"/>
        <end position="544"/>
    </location>
</feature>
<name>A0A1R2CF03_9CILI</name>
<organism evidence="4 5">
    <name type="scientific">Stentor coeruleus</name>
    <dbReference type="NCBI Taxonomy" id="5963"/>
    <lineage>
        <taxon>Eukaryota</taxon>
        <taxon>Sar</taxon>
        <taxon>Alveolata</taxon>
        <taxon>Ciliophora</taxon>
        <taxon>Postciliodesmatophora</taxon>
        <taxon>Heterotrichea</taxon>
        <taxon>Heterotrichida</taxon>
        <taxon>Stentoridae</taxon>
        <taxon>Stentor</taxon>
    </lineage>
</organism>
<dbReference type="InterPro" id="IPR029329">
    <property type="entry name" value="DUF4472"/>
</dbReference>
<dbReference type="InterPro" id="IPR027417">
    <property type="entry name" value="P-loop_NTPase"/>
</dbReference>
<dbReference type="PROSITE" id="PS50067">
    <property type="entry name" value="KINESIN_MOTOR_2"/>
    <property type="match status" value="1"/>
</dbReference>
<keyword evidence="1" id="KW-0505">Motor protein</keyword>
<keyword evidence="1" id="KW-0067">ATP-binding</keyword>
<dbReference type="InterPro" id="IPR039873">
    <property type="entry name" value="CCDC78"/>
</dbReference>
<protein>
    <recommendedName>
        <fullName evidence="3">Kinesin motor domain-containing protein</fullName>
    </recommendedName>
</protein>